<evidence type="ECO:0000313" key="3">
    <source>
        <dbReference type="Proteomes" id="UP000813824"/>
    </source>
</evidence>
<evidence type="ECO:0000313" key="2">
    <source>
        <dbReference type="EMBL" id="KAH8092611.1"/>
    </source>
</evidence>
<dbReference type="EMBL" id="JAEVFJ010000031">
    <property type="protein sequence ID" value="KAH8092611.1"/>
    <property type="molecule type" value="Genomic_DNA"/>
</dbReference>
<dbReference type="OrthoDB" id="9514740at2759"/>
<accession>A0A8K0UHX4</accession>
<name>A0A8K0UHX4_9AGAR</name>
<feature type="domain" description="PARP catalytic" evidence="1">
    <location>
        <begin position="109"/>
        <end position="200"/>
    </location>
</feature>
<dbReference type="SUPFAM" id="SSF56399">
    <property type="entry name" value="ADP-ribosylation"/>
    <property type="match status" value="1"/>
</dbReference>
<dbReference type="InterPro" id="IPR012317">
    <property type="entry name" value="Poly(ADP-ribose)pol_cat_dom"/>
</dbReference>
<proteinExistence type="predicted"/>
<dbReference type="Pfam" id="PF00644">
    <property type="entry name" value="PARP"/>
    <property type="match status" value="1"/>
</dbReference>
<gene>
    <name evidence="2" type="ORF">BXZ70DRAFT_1010696</name>
</gene>
<comment type="caution">
    <text evidence="2">The sequence shown here is derived from an EMBL/GenBank/DDBJ whole genome shotgun (WGS) entry which is preliminary data.</text>
</comment>
<dbReference type="PANTHER" id="PTHR31681:SF3">
    <property type="entry name" value="OS04G0690100 PROTEIN"/>
    <property type="match status" value="1"/>
</dbReference>
<dbReference type="PANTHER" id="PTHR31681">
    <property type="entry name" value="C2H2-LIKE ZINC FINGER PROTEIN"/>
    <property type="match status" value="1"/>
</dbReference>
<keyword evidence="3" id="KW-1185">Reference proteome</keyword>
<dbReference type="AlphaFoldDB" id="A0A8K0UHX4"/>
<protein>
    <recommendedName>
        <fullName evidence="1">PARP catalytic domain-containing protein</fullName>
    </recommendedName>
</protein>
<evidence type="ECO:0000259" key="1">
    <source>
        <dbReference type="Pfam" id="PF00644"/>
    </source>
</evidence>
<sequence>MGIVEHPKSTHRRARLIPVQRSDPRFTEVETLFQKGWLHPNKQLPQLHAVYRVIYSQSRTMSFLKYRSSVMSAVPYWSPFLQAGTEALLFHGTTRGCLLGESSDDVSLCGSPQCYLCNILRESFDVNKCGLKNKFSRFGRGIYTSSCSSKADDYSSNASKHAKFRVVLLNRVTLGKTYKLKRNATSLSSPPAGYHSVIGEPGEDLNYEETVVYNNDAIRPGYVVVYGNPGRT</sequence>
<reference evidence="2" key="1">
    <citation type="journal article" date="2021" name="New Phytol.">
        <title>Evolutionary innovations through gain and loss of genes in the ectomycorrhizal Boletales.</title>
        <authorList>
            <person name="Wu G."/>
            <person name="Miyauchi S."/>
            <person name="Morin E."/>
            <person name="Kuo A."/>
            <person name="Drula E."/>
            <person name="Varga T."/>
            <person name="Kohler A."/>
            <person name="Feng B."/>
            <person name="Cao Y."/>
            <person name="Lipzen A."/>
            <person name="Daum C."/>
            <person name="Hundley H."/>
            <person name="Pangilinan J."/>
            <person name="Johnson J."/>
            <person name="Barry K."/>
            <person name="LaButti K."/>
            <person name="Ng V."/>
            <person name="Ahrendt S."/>
            <person name="Min B."/>
            <person name="Choi I.G."/>
            <person name="Park H."/>
            <person name="Plett J.M."/>
            <person name="Magnuson J."/>
            <person name="Spatafora J.W."/>
            <person name="Nagy L.G."/>
            <person name="Henrissat B."/>
            <person name="Grigoriev I.V."/>
            <person name="Yang Z.L."/>
            <person name="Xu J."/>
            <person name="Martin F.M."/>
        </authorList>
    </citation>
    <scope>NUCLEOTIDE SEQUENCE</scope>
    <source>
        <strain evidence="2">KKN 215</strain>
    </source>
</reference>
<organism evidence="2 3">
    <name type="scientific">Cristinia sonorae</name>
    <dbReference type="NCBI Taxonomy" id="1940300"/>
    <lineage>
        <taxon>Eukaryota</taxon>
        <taxon>Fungi</taxon>
        <taxon>Dikarya</taxon>
        <taxon>Basidiomycota</taxon>
        <taxon>Agaricomycotina</taxon>
        <taxon>Agaricomycetes</taxon>
        <taxon>Agaricomycetidae</taxon>
        <taxon>Agaricales</taxon>
        <taxon>Pleurotineae</taxon>
        <taxon>Stephanosporaceae</taxon>
        <taxon>Cristinia</taxon>
    </lineage>
</organism>
<dbReference type="Gene3D" id="3.90.228.10">
    <property type="match status" value="1"/>
</dbReference>
<dbReference type="Proteomes" id="UP000813824">
    <property type="component" value="Unassembled WGS sequence"/>
</dbReference>
<dbReference type="GO" id="GO:0003950">
    <property type="term" value="F:NAD+ poly-ADP-ribosyltransferase activity"/>
    <property type="evidence" value="ECO:0007669"/>
    <property type="project" value="InterPro"/>
</dbReference>